<dbReference type="RefSeq" id="XP_067492618.1">
    <property type="nucleotide sequence ID" value="XM_067634562.1"/>
</dbReference>
<dbReference type="VEuPathDB" id="FungiDB:DFL_005321"/>
<organism evidence="1 2">
    <name type="scientific">Arthrobotrys flagrans</name>
    <name type="common">Nematode-trapping fungus</name>
    <name type="synonym">Trichothecium flagrans</name>
    <dbReference type="NCBI Taxonomy" id="97331"/>
    <lineage>
        <taxon>Eukaryota</taxon>
        <taxon>Fungi</taxon>
        <taxon>Dikarya</taxon>
        <taxon>Ascomycota</taxon>
        <taxon>Pezizomycotina</taxon>
        <taxon>Orbiliomycetes</taxon>
        <taxon>Orbiliales</taxon>
        <taxon>Orbiliaceae</taxon>
        <taxon>Arthrobotrys</taxon>
    </lineage>
</organism>
<reference evidence="1 2" key="1">
    <citation type="submission" date="2019-01" db="EMBL/GenBank/DDBJ databases">
        <title>Intercellular communication is required for trap formation in the nematode-trapping fungus Duddingtonia flagrans.</title>
        <authorList>
            <person name="Youssar L."/>
            <person name="Wernet V."/>
            <person name="Hensel N."/>
            <person name="Hildebrandt H.-G."/>
            <person name="Fischer R."/>
        </authorList>
    </citation>
    <scope>NUCLEOTIDE SEQUENCE [LARGE SCALE GENOMIC DNA]</scope>
    <source>
        <strain evidence="1 2">CBS H-5679</strain>
    </source>
</reference>
<evidence type="ECO:0000313" key="1">
    <source>
        <dbReference type="EMBL" id="RVD87074.1"/>
    </source>
</evidence>
<dbReference type="AlphaFoldDB" id="A0A437A7A5"/>
<dbReference type="Proteomes" id="UP000283090">
    <property type="component" value="Unassembled WGS sequence"/>
</dbReference>
<name>A0A437A7A5_ARTFL</name>
<accession>A0A437A7A5</accession>
<dbReference type="GeneID" id="93587632"/>
<sequence length="280" mass="31923">MPPPEPSKNAPRSTSIIQKIQEIITQIGVYFRLDALSLSQLPLPPSKIYVPILQPFEDITFHGPTIGPPNTIDTTSIDIWSLPVQTCSMDIHWIFRGQPTSNNDMIWTDTITMKFFTNSGPNKEIVEIPLSTPAKTECTGDNADRCSAAPSGLRTITASPQHYYRHSDDEYAFNRDYIHFYYGLPGENEFIAFHTDTNGHAEDNYLIPSRFPRCTVARQDPSNAYTRQWVNTQETVRGIPGWTLPYLKRHRQFKVQGDDKTYYDGDAMMFTCFFPCPRIG</sequence>
<dbReference type="OrthoDB" id="5274367at2759"/>
<comment type="caution">
    <text evidence="1">The sequence shown here is derived from an EMBL/GenBank/DDBJ whole genome shotgun (WGS) entry which is preliminary data.</text>
</comment>
<proteinExistence type="predicted"/>
<protein>
    <submittedName>
        <fullName evidence="1">Uncharacterized protein</fullName>
    </submittedName>
</protein>
<dbReference type="EMBL" id="SAEB01000006">
    <property type="protein sequence ID" value="RVD87074.1"/>
    <property type="molecule type" value="Genomic_DNA"/>
</dbReference>
<evidence type="ECO:0000313" key="2">
    <source>
        <dbReference type="Proteomes" id="UP000283090"/>
    </source>
</evidence>
<gene>
    <name evidence="1" type="ORF">DFL_005321</name>
</gene>
<keyword evidence="2" id="KW-1185">Reference proteome</keyword>